<dbReference type="CDD" id="cd00377">
    <property type="entry name" value="ICL_PEPM"/>
    <property type="match status" value="1"/>
</dbReference>
<proteinExistence type="predicted"/>
<dbReference type="PANTHER" id="PTHR42905">
    <property type="entry name" value="PHOSPHOENOLPYRUVATE CARBOXYLASE"/>
    <property type="match status" value="1"/>
</dbReference>
<dbReference type="InterPro" id="IPR040442">
    <property type="entry name" value="Pyrv_kinase-like_dom_sf"/>
</dbReference>
<dbReference type="Pfam" id="PF13714">
    <property type="entry name" value="PEP_mutase"/>
    <property type="match status" value="1"/>
</dbReference>
<evidence type="ECO:0000313" key="2">
    <source>
        <dbReference type="Proteomes" id="UP001305414"/>
    </source>
</evidence>
<keyword evidence="2" id="KW-1185">Reference proteome</keyword>
<dbReference type="GO" id="GO:0003824">
    <property type="term" value="F:catalytic activity"/>
    <property type="evidence" value="ECO:0007669"/>
    <property type="project" value="InterPro"/>
</dbReference>
<accession>A0AAN7V209</accession>
<dbReference type="Gene3D" id="3.20.20.60">
    <property type="entry name" value="Phosphoenolpyruvate-binding domains"/>
    <property type="match status" value="1"/>
</dbReference>
<organism evidence="1 2">
    <name type="scientific">Xylaria bambusicola</name>
    <dbReference type="NCBI Taxonomy" id="326684"/>
    <lineage>
        <taxon>Eukaryota</taxon>
        <taxon>Fungi</taxon>
        <taxon>Dikarya</taxon>
        <taxon>Ascomycota</taxon>
        <taxon>Pezizomycotina</taxon>
        <taxon>Sordariomycetes</taxon>
        <taxon>Xylariomycetidae</taxon>
        <taxon>Xylariales</taxon>
        <taxon>Xylariaceae</taxon>
        <taxon>Xylaria</taxon>
    </lineage>
</organism>
<dbReference type="AlphaFoldDB" id="A0AAN7V209"/>
<dbReference type="PANTHER" id="PTHR42905:SF16">
    <property type="entry name" value="CARBOXYPHOSPHONOENOLPYRUVATE PHOSPHONOMUTASE-LIKE PROTEIN (AFU_ORTHOLOGUE AFUA_5G07230)"/>
    <property type="match status" value="1"/>
</dbReference>
<gene>
    <name evidence="1" type="ORF">RRF57_010826</name>
</gene>
<sequence length="255" mass="27053">MSIQNGTAKALKALHQRPHKPLALANVWDVISARAVAELESTEALATASFSVARAAGLEDEQLTLDINLAAVKGIAEVAAEFNIPLSVDIQDAYGPELEKIINALIDLGVAGINLEDCELATGGLYTPAEAASRIERVLEVTKERGVPDFVVNARCDALVKGHSLNDALVRGKRYLAAGATTVFVWGGKRGVARSEVDRMVNEFDGRLAVLAVPPPDGLSVKELVDIGVARYSVGPSIMFAAIKTMQEEAKKLLG</sequence>
<reference evidence="1 2" key="1">
    <citation type="submission" date="2023-10" db="EMBL/GenBank/DDBJ databases">
        <title>Draft genome sequence of Xylaria bambusicola isolate GMP-LS, the root and basal stem rot pathogen of sugarcane in Indonesia.</title>
        <authorList>
            <person name="Selvaraj P."/>
            <person name="Muralishankar V."/>
            <person name="Muruganantham S."/>
            <person name="Sp S."/>
            <person name="Haryani S."/>
            <person name="Lau K.J.X."/>
            <person name="Naqvi N.I."/>
        </authorList>
    </citation>
    <scope>NUCLEOTIDE SEQUENCE [LARGE SCALE GENOMIC DNA]</scope>
    <source>
        <strain evidence="1">GMP-LS</strain>
    </source>
</reference>
<name>A0AAN7V209_9PEZI</name>
<dbReference type="InterPro" id="IPR039556">
    <property type="entry name" value="ICL/PEPM"/>
</dbReference>
<evidence type="ECO:0008006" key="3">
    <source>
        <dbReference type="Google" id="ProtNLM"/>
    </source>
</evidence>
<comment type="caution">
    <text evidence="1">The sequence shown here is derived from an EMBL/GenBank/DDBJ whole genome shotgun (WGS) entry which is preliminary data.</text>
</comment>
<protein>
    <recommendedName>
        <fullName evidence="3">Isocitrate lyase/phosphoenolpyruvate mutase family protein</fullName>
    </recommendedName>
</protein>
<dbReference type="InterPro" id="IPR015813">
    <property type="entry name" value="Pyrv/PenolPyrv_kinase-like_dom"/>
</dbReference>
<dbReference type="SUPFAM" id="SSF51621">
    <property type="entry name" value="Phosphoenolpyruvate/pyruvate domain"/>
    <property type="match status" value="1"/>
</dbReference>
<dbReference type="Proteomes" id="UP001305414">
    <property type="component" value="Unassembled WGS sequence"/>
</dbReference>
<dbReference type="EMBL" id="JAWHQM010000048">
    <property type="protein sequence ID" value="KAK5635114.1"/>
    <property type="molecule type" value="Genomic_DNA"/>
</dbReference>
<evidence type="ECO:0000313" key="1">
    <source>
        <dbReference type="EMBL" id="KAK5635114.1"/>
    </source>
</evidence>